<accession>A0A821G6Y5</accession>
<feature type="signal peptide" evidence="1">
    <location>
        <begin position="1"/>
        <end position="23"/>
    </location>
</feature>
<comment type="caution">
    <text evidence="3">The sequence shown here is derived from an EMBL/GenBank/DDBJ whole genome shotgun (WGS) entry which is preliminary data.</text>
</comment>
<evidence type="ECO:0000256" key="1">
    <source>
        <dbReference type="SAM" id="SignalP"/>
    </source>
</evidence>
<reference evidence="3" key="1">
    <citation type="submission" date="2021-02" db="EMBL/GenBank/DDBJ databases">
        <authorList>
            <person name="Nowell W R."/>
        </authorList>
    </citation>
    <scope>NUCLEOTIDE SEQUENCE</scope>
</reference>
<sequence>MFENRCIVALNLSLTMFVVAVVAEEYVPNWYDFAEEFLELDLIVDRIHVQ</sequence>
<protein>
    <submittedName>
        <fullName evidence="3">Uncharacterized protein</fullName>
    </submittedName>
</protein>
<keyword evidence="1" id="KW-0732">Signal</keyword>
<dbReference type="Proteomes" id="UP000663866">
    <property type="component" value="Unassembled WGS sequence"/>
</dbReference>
<feature type="chain" id="PRO_5035695573" evidence="1">
    <location>
        <begin position="24"/>
        <end position="50"/>
    </location>
</feature>
<dbReference type="EMBL" id="CAJNRF010015391">
    <property type="protein sequence ID" value="CAF2172195.1"/>
    <property type="molecule type" value="Genomic_DNA"/>
</dbReference>
<organism evidence="3 4">
    <name type="scientific">Rotaria magnacalcarata</name>
    <dbReference type="NCBI Taxonomy" id="392030"/>
    <lineage>
        <taxon>Eukaryota</taxon>
        <taxon>Metazoa</taxon>
        <taxon>Spiralia</taxon>
        <taxon>Gnathifera</taxon>
        <taxon>Rotifera</taxon>
        <taxon>Eurotatoria</taxon>
        <taxon>Bdelloidea</taxon>
        <taxon>Philodinida</taxon>
        <taxon>Philodinidae</taxon>
        <taxon>Rotaria</taxon>
    </lineage>
</organism>
<dbReference type="Proteomes" id="UP000663856">
    <property type="component" value="Unassembled WGS sequence"/>
</dbReference>
<feature type="non-terminal residue" evidence="3">
    <location>
        <position position="50"/>
    </location>
</feature>
<evidence type="ECO:0000313" key="2">
    <source>
        <dbReference type="EMBL" id="CAF2172195.1"/>
    </source>
</evidence>
<proteinExistence type="predicted"/>
<name>A0A821G6Y5_9BILA</name>
<gene>
    <name evidence="3" type="ORF">OVN521_LOCUS47086</name>
    <name evidence="2" type="ORF">WKI299_LOCUS33004</name>
</gene>
<evidence type="ECO:0000313" key="4">
    <source>
        <dbReference type="Proteomes" id="UP000663866"/>
    </source>
</evidence>
<evidence type="ECO:0000313" key="3">
    <source>
        <dbReference type="EMBL" id="CAF4660860.1"/>
    </source>
</evidence>
<dbReference type="EMBL" id="CAJOBG010089789">
    <property type="protein sequence ID" value="CAF4660860.1"/>
    <property type="molecule type" value="Genomic_DNA"/>
</dbReference>
<dbReference type="AlphaFoldDB" id="A0A821G6Y5"/>
<keyword evidence="4" id="KW-1185">Reference proteome</keyword>